<evidence type="ECO:0000256" key="33">
    <source>
        <dbReference type="RuleBase" id="RU363095"/>
    </source>
</evidence>
<dbReference type="HAMAP" id="MF_04083">
    <property type="entry name" value="HIV_ENV"/>
    <property type="match status" value="1"/>
</dbReference>
<keyword evidence="23 32" id="KW-1039">Host endosome</keyword>
<evidence type="ECO:0000313" key="36">
    <source>
        <dbReference type="EMBL" id="AGC80230.1"/>
    </source>
</evidence>
<keyword evidence="16 32" id="KW-0732">Signal</keyword>
<comment type="domain">
    <text evidence="32">The YXXL motif is involved in determining the exact site of viral release at the surface of infected mononuclear cells and promotes endocytosis. YXXL and di-leucine endocytosis motifs interact directly or indirectly with the clathrin adapter complexes, opperate independently, and their activities are not additive.</text>
</comment>
<keyword evidence="10 32" id="KW-1165">Clathrin-mediated endocytosis of virus by host</keyword>
<dbReference type="InterPro" id="IPR037527">
    <property type="entry name" value="Gp160"/>
</dbReference>
<organism evidence="36">
    <name type="scientific">Human immunodeficiency virus type 1</name>
    <name type="common">HIV-1</name>
    <dbReference type="NCBI Taxonomy" id="11676"/>
    <lineage>
        <taxon>Viruses</taxon>
        <taxon>Riboviria</taxon>
        <taxon>Pararnavirae</taxon>
        <taxon>Artverviricota</taxon>
        <taxon>Revtraviricetes</taxon>
        <taxon>Ortervirales</taxon>
        <taxon>Retroviridae</taxon>
        <taxon>Orthoretrovirinae</taxon>
        <taxon>Lentivirus</taxon>
        <taxon>Lentivirus humimdef1</taxon>
    </lineage>
</organism>
<dbReference type="CDD" id="cd09909">
    <property type="entry name" value="HIV-1-like_HR1-HR2"/>
    <property type="match status" value="1"/>
</dbReference>
<comment type="subunit">
    <text evidence="32">The mature envelope protein (Env) consists of a homotrimer of non-covalently associated gp120-gp41 heterodimers. The resulting complex protrudes from the virus surface as a spike. There seems to be as few as 10 spikes on the average virion. Surface protein gp120 interacts with host CD4, CCR5 and CXCR4. Gp120 also interacts with the C-type lectins CD209/DC-SIGN and CLEC4M/DC-SIGNR (collectively referred to as DC-SIGN(R)). Gp120 and gp41 interact with GalCer. Gp120 interacts with host ITGA4/ITGB7 complex; on CD4+ T-cells, this interaction results in rapid activation of integrin ITGAL/LFA-1, which facilitates efficient cell-to-cell spreading of HIV-1. Gp120 interacts with cell-associated heparan sulfate; this interaction increases virus infectivity on permissive cells and may be involved in infection of CD4- cells.</text>
</comment>
<feature type="disulfide bond" evidence="32">
    <location>
        <begin position="212"/>
        <end position="241"/>
    </location>
</feature>
<dbReference type="GO" id="GO:0019082">
    <property type="term" value="P:viral protein processing"/>
    <property type="evidence" value="ECO:0007669"/>
    <property type="project" value="UniProtKB-UniRule"/>
</dbReference>
<dbReference type="FunFam" id="1.20.5.490:FF:000001">
    <property type="entry name" value="Envelope glycoprotein gp160"/>
    <property type="match status" value="1"/>
</dbReference>
<evidence type="ECO:0000256" key="16">
    <source>
        <dbReference type="ARBA" id="ARBA00022729"/>
    </source>
</evidence>
<evidence type="ECO:0000256" key="23">
    <source>
        <dbReference type="ARBA" id="ARBA00023046"/>
    </source>
</evidence>
<keyword evidence="31 32" id="KW-1160">Virus entry into host cell</keyword>
<dbReference type="InterPro" id="IPR000328">
    <property type="entry name" value="GP41-like"/>
</dbReference>
<dbReference type="GO" id="GO:0075512">
    <property type="term" value="P:clathrin-dependent endocytosis of virus by host cell"/>
    <property type="evidence" value="ECO:0007669"/>
    <property type="project" value="UniProtKB-UniRule"/>
</dbReference>
<evidence type="ECO:0000256" key="1">
    <source>
        <dbReference type="ARBA" id="ARBA00004402"/>
    </source>
</evidence>
<keyword evidence="25 32" id="KW-0472">Membrane</keyword>
<feature type="site" description="Cleavage; by host furin" evidence="32">
    <location>
        <begin position="497"/>
        <end position="498"/>
    </location>
</feature>
<keyword evidence="26 32" id="KW-0564">Palmitate</keyword>
<dbReference type="GO" id="GO:0005198">
    <property type="term" value="F:structural molecule activity"/>
    <property type="evidence" value="ECO:0007669"/>
    <property type="project" value="UniProtKB-UniRule"/>
</dbReference>
<evidence type="ECO:0000256" key="18">
    <source>
        <dbReference type="ARBA" id="ARBA00022844"/>
    </source>
</evidence>
<comment type="domain">
    <text evidence="32">The CD4-binding region is targeted by the antibody b12.</text>
</comment>
<dbReference type="Gene3D" id="2.170.40.20">
    <property type="entry name" value="Human immunodeficiency virus 1, Gp160, envelope glycoprotein"/>
    <property type="match status" value="2"/>
</dbReference>
<keyword evidence="21 32" id="KW-1164">Virus endocytosis by host</keyword>
<dbReference type="GO" id="GO:1903911">
    <property type="term" value="P:positive regulation of receptor clustering"/>
    <property type="evidence" value="ECO:0007669"/>
    <property type="project" value="UniProtKB-UniRule"/>
</dbReference>
<feature type="chain" id="PRO_5023344493" description="Envelope glycoprotein gp160" evidence="32">
    <location>
        <begin position="32"/>
        <end position="849"/>
    </location>
</feature>
<dbReference type="FunFam" id="2.170.40.20:FF:000003">
    <property type="entry name" value="Envelope glycoprotein gp160"/>
    <property type="match status" value="1"/>
</dbReference>
<comment type="PTM">
    <text evidence="32">Palmitoylation of the transmembrane protein and of Env polyprotein (prior to its proteolytic cleavage) is essential for their association with host cell membrane lipid rafts. Palmitoylation is therefore required for envelope trafficking to classical lipid rafts, but not for viral replication.</text>
</comment>
<keyword evidence="19 32" id="KW-1043">Host membrane</keyword>
<evidence type="ECO:0000256" key="31">
    <source>
        <dbReference type="ARBA" id="ARBA00023296"/>
    </source>
</evidence>
<evidence type="ECO:0000256" key="7">
    <source>
        <dbReference type="ARBA" id="ARBA00022506"/>
    </source>
</evidence>
<feature type="disulfide bond" evidence="32">
    <location>
        <begin position="222"/>
        <end position="233"/>
    </location>
</feature>
<keyword evidence="11 32" id="KW-0945">Host-virus interaction</keyword>
<dbReference type="Gene3D" id="1.20.5.490">
    <property type="entry name" value="Single helix bin"/>
    <property type="match status" value="1"/>
</dbReference>
<dbReference type="GO" id="GO:0055036">
    <property type="term" value="C:virion membrane"/>
    <property type="evidence" value="ECO:0007669"/>
    <property type="project" value="UniProtKB-SubCell"/>
</dbReference>
<comment type="PTM">
    <text evidence="32">Highly glycosylated by host. The high number of glycan on the protein is reffered to as 'glycan shield' because it contributes to hide protein sequence from adaptive immune system.</text>
</comment>
<evidence type="ECO:0000256" key="14">
    <source>
        <dbReference type="ARBA" id="ARBA00022692"/>
    </source>
</evidence>
<keyword evidence="9 32" id="KW-1032">Host cell membrane</keyword>
<dbReference type="GO" id="GO:0016020">
    <property type="term" value="C:membrane"/>
    <property type="evidence" value="ECO:0007669"/>
    <property type="project" value="UniProtKB-UniRule"/>
</dbReference>
<dbReference type="GO" id="GO:0020002">
    <property type="term" value="C:host cell plasma membrane"/>
    <property type="evidence" value="ECO:0007669"/>
    <property type="project" value="UniProtKB-SubCell"/>
</dbReference>
<feature type="coiled-coil region" evidence="32">
    <location>
        <begin position="619"/>
        <end position="653"/>
    </location>
</feature>
<evidence type="ECO:0000256" key="19">
    <source>
        <dbReference type="ARBA" id="ARBA00022870"/>
    </source>
</evidence>
<dbReference type="Pfam" id="PF00516">
    <property type="entry name" value="GP120"/>
    <property type="match status" value="2"/>
</dbReference>
<proteinExistence type="inferred from homology"/>
<gene>
    <name evidence="32 36" type="primary">env</name>
</gene>
<dbReference type="SUPFAM" id="SSF56502">
    <property type="entry name" value="gp120 core"/>
    <property type="match status" value="2"/>
</dbReference>
<protein>
    <recommendedName>
        <fullName evidence="32">Envelope glycoprotein gp160</fullName>
    </recommendedName>
    <alternativeName>
        <fullName evidence="32">Env polyprotein</fullName>
    </alternativeName>
    <component>
        <recommendedName>
            <fullName evidence="32">Surface protein gp120</fullName>
            <shortName evidence="32">SU</shortName>
        </recommendedName>
        <alternativeName>
            <fullName evidence="32">Glycoprotein 120</fullName>
            <shortName evidence="32">gp120</shortName>
        </alternativeName>
    </component>
    <component>
        <recommendedName>
            <fullName evidence="32">Transmembrane protein gp41</fullName>
            <shortName evidence="32">TM</shortName>
        </recommendedName>
        <alternativeName>
            <fullName evidence="32">Glycoprotein 41</fullName>
            <shortName evidence="32">gp41</shortName>
        </alternativeName>
    </component>
</protein>
<evidence type="ECO:0000259" key="35">
    <source>
        <dbReference type="Pfam" id="PF00517"/>
    </source>
</evidence>
<evidence type="ECO:0000256" key="27">
    <source>
        <dbReference type="ARBA" id="ARBA00023157"/>
    </source>
</evidence>
<keyword evidence="20 32" id="KW-0261">Viral envelope protein</keyword>
<evidence type="ECO:0000256" key="13">
    <source>
        <dbReference type="ARBA" id="ARBA00022685"/>
    </source>
</evidence>
<keyword evidence="14 32" id="KW-0812">Transmembrane</keyword>
<feature type="region of interest" description="V5" evidence="32">
    <location>
        <begin position="447"/>
        <end position="457"/>
    </location>
</feature>
<feature type="lipid moiety-binding region" description="S-palmitoyl cysteine; by host" evidence="32">
    <location>
        <position position="750"/>
    </location>
</feature>
<comment type="PTM">
    <text evidence="32">Specific enzymatic cleavages in vivo yield mature proteins. Envelope glycoproteins are synthesized as a inactive precursor that is heavily N-glycosylated and processed likely by host cell furin in the Golgi to yield the mature SU and TM proteins. The cleavage site between SU and TM requires the minimal sequence [KR]-X-[KR]-R. About 2 of the 9 disulfide bonds of gp41 are reduced by P4HB/PDI, following binding to CD4 receptor.</text>
</comment>
<feature type="transmembrane region" description="Helical" evidence="33">
    <location>
        <begin position="498"/>
        <end position="521"/>
    </location>
</feature>
<evidence type="ECO:0000256" key="22">
    <source>
        <dbReference type="ARBA" id="ARBA00022989"/>
    </source>
</evidence>
<comment type="miscellaneous">
    <text evidence="32">Inhibitors targeting HIV-1 viral envelope proteins are used as antiretroviral drugs. Attachment of virions to the cell surface via non-specific interactions and CD4 binding can be blocked by inhibitors that include cyanovirin-N, cyclotriazadisulfonamide analogs, PRO 2000, TNX 355 and PRO 542. In addition, BMS 806 can block CD4-induced conformational changes. Env interactions with the coreceptor molecules can be targeted by CCR5 antagonists including SCH-D, maraviroc (UK 427857) and aplaviroc (GW 873140), and the CXCR4 antagonist AMD 070. Fusion of viral and cellular membranes can be inhibited by peptides such as enfuvirtide and tifuvirtide (T 1249). Resistance to inhibitors associated with mutations in Env are observed. Most of the time, single mutations confer only a modest reduction in drug susceptibility. Combination of several mutations is usually required to develop a high-level drug resistance.</text>
</comment>
<keyword evidence="18 32" id="KW-0946">Virion</keyword>
<comment type="domain">
    <text evidence="32 33">The 17 amino acids long immunosuppressive region is present in many retroviral envelope proteins. Synthetic peptides derived from this relatively conserved sequence inhibit immune function in vitro and in vivo.</text>
</comment>
<feature type="topological domain" description="Cytoplasmic" evidence="32">
    <location>
        <begin position="692"/>
        <end position="849"/>
    </location>
</feature>
<evidence type="ECO:0000256" key="2">
    <source>
        <dbReference type="ARBA" id="ARBA00004433"/>
    </source>
</evidence>
<evidence type="ECO:0000256" key="6">
    <source>
        <dbReference type="ARBA" id="ARBA00004650"/>
    </source>
</evidence>
<comment type="domain">
    <text evidence="32">The membrane proximal external region (MPER) present in gp41 is a tryptophan-rich region recognized by the antibodies 2F5, Z13, and 4E10. MPER seems to play a role in fusion.</text>
</comment>
<dbReference type="GO" id="GO:0019062">
    <property type="term" value="P:virion attachment to host cell"/>
    <property type="evidence" value="ECO:0007669"/>
    <property type="project" value="UniProtKB-UniRule"/>
</dbReference>
<evidence type="ECO:0000256" key="28">
    <source>
        <dbReference type="ARBA" id="ARBA00023180"/>
    </source>
</evidence>
<evidence type="ECO:0000256" key="5">
    <source>
        <dbReference type="ARBA" id="ARBA00004578"/>
    </source>
</evidence>
<keyword evidence="30 32" id="KW-0449">Lipoprotein</keyword>
<evidence type="ECO:0000256" key="17">
    <source>
        <dbReference type="ARBA" id="ARBA00022804"/>
    </source>
</evidence>
<feature type="domain" description="Human immunodeficiency virus 1 envelope glycoprotein Gp120" evidence="34">
    <location>
        <begin position="146"/>
        <end position="497"/>
    </location>
</feature>
<dbReference type="GO" id="GO:0044175">
    <property type="term" value="C:host cell endosome membrane"/>
    <property type="evidence" value="ECO:0007669"/>
    <property type="project" value="UniProtKB-SubCell"/>
</dbReference>
<dbReference type="InterPro" id="IPR036377">
    <property type="entry name" value="Gp120_core_sf"/>
</dbReference>
<evidence type="ECO:0000256" key="12">
    <source>
        <dbReference type="ARBA" id="ARBA00022595"/>
    </source>
</evidence>
<keyword evidence="22 32" id="KW-1133">Transmembrane helix</keyword>
<dbReference type="GO" id="GO:0019064">
    <property type="term" value="P:fusion of virus membrane with host plasma membrane"/>
    <property type="evidence" value="ECO:0007669"/>
    <property type="project" value="UniProtKB-UniRule"/>
</dbReference>
<feature type="short sequence motif" description="Di-leucine internalization motif" evidence="32">
    <location>
        <begin position="848"/>
        <end position="849"/>
    </location>
</feature>
<comment type="similarity">
    <text evidence="32">Belongs to the HIV-1 env protein family.</text>
</comment>
<comment type="function">
    <text evidence="32">Transmembrane protein gp41: Acts as a class I viral fusion protein. Under the current model, the protein has at least 3 conformational states: pre-fusion native state, pre-hairpin intermediate state, and post-fusion hairpin state. During fusion of viral and target intracellular membranes, the coiled coil regions (heptad repeats) assume a trimer-of-hairpins structure, positioning the fusion peptide in close proximity to the C-terminal region of the ectodomain. The formation of this structure appears to drive apposition and subsequent fusion of viral and target cell membranes. Complete fusion occurs in host cell endosomes and is dynamin-dependent, however some lipid transfer might occur at the plasma membrane. The virus undergoes clathrin-dependent internalization long before endosomal fusion, thus minimizing the surface exposure of conserved viral epitopes during fusion and reducing the efficacy of inhibitors targeting these epitopes. Membranes fusion leads to delivery of the nucleocapsid into the cytoplasm.</text>
</comment>
<comment type="miscellaneous">
    <text evidence="32">HIV-1 lineages are divided in three main groups, M (for Major), O (for Outlier), and N (for New, or Non-M, Non-O). The vast majority of strains found worldwide belong to the group M. Group O seems to be endemic to and largely confined to Cameroon and neighboring countries in West Central Africa, where these viruses represent a small minority of HIV-1 strains. The group N is represented by a limited number of isolates from Cameroonian persons. The group M is further subdivided in 9 clades or subtypes (A to D, F to H, J and K).</text>
</comment>
<feature type="disulfide bond" evidence="32">
    <location>
        <begin position="584"/>
        <end position="590"/>
    </location>
</feature>
<evidence type="ECO:0000256" key="11">
    <source>
        <dbReference type="ARBA" id="ARBA00022581"/>
    </source>
</evidence>
<accession>L7WHU8</accession>
<comment type="caution">
    <text evidence="32 33">Lacks conserved residue(s) required for the propagation of feature annotation.</text>
</comment>
<evidence type="ECO:0000256" key="20">
    <source>
        <dbReference type="ARBA" id="ARBA00022879"/>
    </source>
</evidence>
<feature type="region of interest" description="Fusion peptide" evidence="32">
    <location>
        <begin position="498"/>
        <end position="518"/>
    </location>
</feature>
<evidence type="ECO:0000256" key="30">
    <source>
        <dbReference type="ARBA" id="ARBA00023288"/>
    </source>
</evidence>
<comment type="subcellular location">
    <molecule>Surface protein gp120</molecule>
    <subcellularLocation>
        <location evidence="32">Virion membrane</location>
        <topology evidence="32">Peripheral membrane protein</topology>
    </subcellularLocation>
    <subcellularLocation>
        <location evidence="32">Host cell membrane</location>
        <topology evidence="32">Peripheral membrane protein</topology>
    </subcellularLocation>
    <subcellularLocation>
        <location evidence="32">Host endosome membrane</location>
        <topology evidence="32">Single-pass type I membrane protein</topology>
    </subcellularLocation>
    <text evidence="32">The surface protein is not anchored to the viral envelope, but associates with the extravirion surface through its binding to TM. It is probably concentrated at the site of budding and incorporated into the virions possibly by contacts between the cytoplasmic tail of Env and the N-terminus of Gag.</text>
</comment>
<dbReference type="GO" id="GO:0052031">
    <property type="term" value="P:symbiont-mediated perturbation of host defense response"/>
    <property type="evidence" value="ECO:0007669"/>
    <property type="project" value="UniProtKB-UniRule"/>
</dbReference>
<keyword evidence="12 32" id="KW-1162">Viral penetration into host cytoplasm</keyword>
<dbReference type="InterPro" id="IPR000777">
    <property type="entry name" value="HIV1_Gp120"/>
</dbReference>
<evidence type="ECO:0000256" key="3">
    <source>
        <dbReference type="ARBA" id="ARBA00004505"/>
    </source>
</evidence>
<feature type="region of interest" description="MPER; binding to GalCer" evidence="32">
    <location>
        <begin position="648"/>
        <end position="669"/>
    </location>
</feature>
<feature type="transmembrane region" description="Helical" evidence="33">
    <location>
        <begin position="13"/>
        <end position="41"/>
    </location>
</feature>
<keyword evidence="13 32" id="KW-0165">Cleavage on pair of basic residues</keyword>
<evidence type="ECO:0000256" key="9">
    <source>
        <dbReference type="ARBA" id="ARBA00022511"/>
    </source>
</evidence>
<dbReference type="FunFam" id="1.10.287.210:FF:000001">
    <property type="entry name" value="Envelope glycoprotein gp160"/>
    <property type="match status" value="1"/>
</dbReference>
<feature type="disulfide bond" evidence="32">
    <location>
        <begin position="53"/>
        <end position="73"/>
    </location>
</feature>
<dbReference type="GO" id="GO:1903908">
    <property type="term" value="P:positive regulation of plasma membrane raft polarization"/>
    <property type="evidence" value="ECO:0007669"/>
    <property type="project" value="UniProtKB-UniRule"/>
</dbReference>
<evidence type="ECO:0000256" key="24">
    <source>
        <dbReference type="ARBA" id="ARBA00023054"/>
    </source>
</evidence>
<dbReference type="Gene3D" id="1.10.287.210">
    <property type="match status" value="1"/>
</dbReference>
<feature type="short sequence motif" description="YXXL motif; contains endocytosis signal" evidence="32">
    <location>
        <begin position="698"/>
        <end position="701"/>
    </location>
</feature>
<sequence length="849" mass="95809">MKVMGIPRNWQQWWIWGILGFWLLLIYSVLGNMWVTVYYGVPVWKEAKTTLFCASDAKAYKEEVHNVWATHACVPTDPNPQEIILENVTENFNMWKNGMVDQMQEDIISIWDQSLKPCVKLTPVCVTLNCTDVKTNATSNATEVIMKSCSFNATTELRDKKRKVHALFYKLDVVQLGGNNSNTTYRLINCNTSAITQACPKVTFDPIPIHYCAPAGYAILKCNNQTFNGTGPCNNVSTVQCTHGIKPVVSTQLLLNGSLAEKEVIIRSENLTNNAKTIIVHLNESVTITCARTNNNTRKSIRIGPGQTFYATGEIIGDIRQAHCNITKGVWNKTLQQVGEKLAKLFPNKTIKFNSSSGGDLEIATHSFNCRGEFFYCNTSKLFNGEYRPNYSNYTDNSTITLQCRIKQIINMWQEVGKAMYAPPIAGNITCVSSITGILLTRDGGDINSSIETFRPGGGDMRDNWRSELYKYKVVEVKPLGIAPTGAKRRVVERERRAVGIGAVFLGILGAAGSTMGAASITLTVQARQLLSGIVQQQSNLLRAIEAQQHMLQLTVWGIKQLQTRVLAIERYLRDQQLLGIWGCSGKLICTTAVPWNSSWSNKSYSEIWNNMTWMQWDKEIDNYTNTIYQLLEESQFQQEKNEKDLLELDKWDSLWSWFDITNWLWYIKIFIMIVGGLIGLRIVFAVLSIVNRVRQGYSPLSFQTLIPNPRGADRLGRIEEEGGEQDKDRSVRLVNGFLALIWDDLRNLCLFSYHRLRDFLLIAARAAELLGRSSLKGLQRGWEVLKYLGNLVQYWGLELKRSAISLIDTIAIAVAEGTDRIIELAQAAWRAICNIPTRIRQGLEVSLL</sequence>
<evidence type="ECO:0000259" key="34">
    <source>
        <dbReference type="Pfam" id="PF00516"/>
    </source>
</evidence>
<dbReference type="Pfam" id="PF00517">
    <property type="entry name" value="GP41"/>
    <property type="match status" value="1"/>
</dbReference>
<organismHost>
    <name type="scientific">Homo sapiens</name>
    <name type="common">Human</name>
    <dbReference type="NCBI Taxonomy" id="9606"/>
</organismHost>
<comment type="subcellular location">
    <subcellularLocation>
        <location evidence="3">Host cell membrane</location>
        <topology evidence="3">Peripheral membrane protein</topology>
    </subcellularLocation>
    <subcellularLocation>
        <location evidence="1">Host cell membrane</location>
        <topology evidence="1">Single-pass type I membrane protein</topology>
    </subcellularLocation>
    <subcellularLocation>
        <location evidence="2">Host endosome membrane</location>
        <topology evidence="2">Peripheral membrane protein</topology>
    </subcellularLocation>
    <subcellularLocation>
        <location evidence="5">Host endosome membrane</location>
        <topology evidence="5">Single-pass type I membrane protein</topology>
    </subcellularLocation>
    <subcellularLocation>
        <location evidence="6">Virion membrane</location>
        <topology evidence="6">Peripheral membrane protein</topology>
    </subcellularLocation>
    <subcellularLocation>
        <location evidence="4">Virion membrane</location>
        <topology evidence="4">Single-pass type I membrane protein</topology>
    </subcellularLocation>
</comment>
<comment type="function">
    <text evidence="32">Envelope glycoprotein gp160: Oligomerizes in the host endoplasmic reticulum into predominantly trimers. In a second time, gp160 transits in the host Golgi, where glycosylation is completed. The precursor is then proteolytically cleaved in the trans-Golgi and thereby activated by cellular furin or furin-like proteases to produce gp120 and gp41.</text>
</comment>
<feature type="domain" description="Retroviral envelope protein GP41-like" evidence="35">
    <location>
        <begin position="516"/>
        <end position="706"/>
    </location>
</feature>
<keyword evidence="7 32" id="KW-1168">Fusion of virus membrane with host membrane</keyword>
<comment type="domain">
    <text evidence="32">Some of the most genetically diverse regions of the viral genome are present in Env. They are called variable regions 1 through 5 (V1 through V5). Coreceptor usage of gp120 is determined mainly by the primary structure of the third variable region (V3) in the outer domain of gp120. The sequence of V3 determines which coreceptor, CCR5 and/or CXCR4 (corresponding to R5/macrophage, X4/T cell and R5X4/T cell and macrophage tropism), is used to trigger the fusion potential of the Env complex, and hence which cells the virus can infect. Binding to CCR5 involves a region adjacent in addition to V3.</text>
</comment>
<comment type="subcellular location">
    <molecule>Transmembrane protein gp41</molecule>
    <subcellularLocation>
        <location evidence="32">Virion membrane</location>
        <topology evidence="32">Single-pass type I membrane protein</topology>
    </subcellularLocation>
    <subcellularLocation>
        <location evidence="32">Host cell membrane</location>
        <topology evidence="32">Single-pass type I membrane protein</topology>
    </subcellularLocation>
    <subcellularLocation>
        <location evidence="32">Host endosome membrane</location>
        <topology evidence="32">Single-pass type I membrane protein</topology>
    </subcellularLocation>
    <text evidence="32">It is probably concentrated at the site of budding and incorporated into the virions possibly by contacts between the cytoplasmic tail of Env and the N-terminus of Gag.</text>
</comment>
<feature type="transmembrane region" description="Helical" evidence="33">
    <location>
        <begin position="664"/>
        <end position="691"/>
    </location>
</feature>
<dbReference type="GO" id="GO:0019031">
    <property type="term" value="C:viral envelope"/>
    <property type="evidence" value="ECO:0007669"/>
    <property type="project" value="UniProtKB-KW"/>
</dbReference>
<dbReference type="GO" id="GO:0039654">
    <property type="term" value="P:fusion of virus membrane with host endosome membrane"/>
    <property type="evidence" value="ECO:0007669"/>
    <property type="project" value="UniProtKB-UniRule"/>
</dbReference>
<evidence type="ECO:0000256" key="10">
    <source>
        <dbReference type="ARBA" id="ARBA00022570"/>
    </source>
</evidence>
<reference evidence="36" key="2">
    <citation type="submission" date="2012-11" db="EMBL/GenBank/DDBJ databases">
        <authorList>
            <person name="Buckheit Sturdevant C."/>
            <person name="Dow A."/>
            <person name="Jabara C.B."/>
            <person name="Joseph S.B."/>
            <person name="Schnell G."/>
            <person name="Takamune N."/>
            <person name="Mallewa M."/>
            <person name="Heyderman R.S."/>
            <person name="Van Rie A."/>
            <person name="Swanstrom R."/>
        </authorList>
    </citation>
    <scope>NUCLEOTIDE SEQUENCE</scope>
    <source>
        <strain evidence="36">4041_CSF_Visit_1_amplicon19</strain>
    </source>
</reference>
<evidence type="ECO:0000256" key="21">
    <source>
        <dbReference type="ARBA" id="ARBA00022890"/>
    </source>
</evidence>
<feature type="region of interest" description="CD4-binding loop" evidence="32">
    <location>
        <begin position="356"/>
        <end position="366"/>
    </location>
</feature>
<reference evidence="36" key="1">
    <citation type="journal article" date="2012" name="PLoS Pathog.">
        <title>Central Nervous System Compartmentalization of HIV-1 Subtype C Variants Early and Late in Infection in Young Children.</title>
        <authorList>
            <person name="Sturdevant C.B."/>
            <person name="Dow A."/>
            <person name="Jabara C.B."/>
            <person name="Joseph S.B."/>
            <person name="Schnell G."/>
            <person name="Takamune N."/>
            <person name="Mallewa M."/>
            <person name="Heyderman R.S."/>
            <person name="Van Rie A."/>
            <person name="Swanstrom R."/>
        </authorList>
    </citation>
    <scope>NUCLEOTIDE SEQUENCE</scope>
    <source>
        <strain evidence="36">4041_CSF_Visit_1_amplicon19</strain>
    </source>
</reference>
<comment type="function">
    <text evidence="32">Surface protein gp120: Attaches the virus to the host lymphoid cell by binding to the primary receptor CD4. This interaction induces a structural rearrangement creating a high affinity binding site for a chemokine coreceptor like CXCR4 and/or CCR5. Acts as a ligand for CD209/DC-SIGN and CLEC4M/DC-SIGNR, which are respectively found on dendritic cells (DCs), and on endothelial cells of liver sinusoids and lymph node sinuses. These interactions allow capture of viral particles at mucosal surfaces by these cells and subsequent transmission to permissive cells. HIV subverts the migration properties of dendritic cells to gain access to CD4+ T-cells in lymph nodes. Virus transmission to permissive T-cells occurs either in trans (without DCs infection, through viral capture and transmission), or in cis (following DCs productive infection, through the usual CD4-gp120 interaction), thereby inducing a robust infection. In trans infection, bound virions remain infectious over days and it is proposed that they are not degraded, but protected in non-lysosomal acidic organelles within the DCs close to the cell membrane thus contributing to the viral infectious potential during DCs' migration from the periphery to the lymphoid tissues. On arrival at lymphoid tissues, intact virions recycle back to DCs' cell surface allowing virus transmission to CD4+ T-cells.</text>
</comment>
<keyword evidence="8 32" id="KW-1170">Fusion of virus membrane with host endosomal membrane</keyword>
<feature type="region of interest" description="Immunosuppression" evidence="32">
    <location>
        <begin position="560"/>
        <end position="578"/>
    </location>
</feature>
<evidence type="ECO:0000256" key="4">
    <source>
        <dbReference type="ARBA" id="ARBA00004563"/>
    </source>
</evidence>
<evidence type="ECO:0000256" key="8">
    <source>
        <dbReference type="ARBA" id="ARBA00022510"/>
    </source>
</evidence>
<keyword evidence="24 32" id="KW-0175">Coiled coil</keyword>
<keyword evidence="17 32" id="KW-1161">Viral attachment to host cell</keyword>
<evidence type="ECO:0000256" key="29">
    <source>
        <dbReference type="ARBA" id="ARBA00023280"/>
    </source>
</evidence>
<keyword evidence="28 32" id="KW-0325">Glycoprotein</keyword>
<evidence type="ECO:0000256" key="25">
    <source>
        <dbReference type="ARBA" id="ARBA00023136"/>
    </source>
</evidence>
<dbReference type="FunFam" id="2.170.40.20:FF:000004">
    <property type="entry name" value="Envelope glycoprotein gp160"/>
    <property type="match status" value="1"/>
</dbReference>
<keyword evidence="15 32" id="KW-0053">Apoptosis</keyword>
<dbReference type="EMBL" id="KC186395">
    <property type="protein sequence ID" value="AGC80230.1"/>
    <property type="molecule type" value="Genomic_RNA"/>
</dbReference>
<name>L7WHU8_HV1</name>
<keyword evidence="27 32" id="KW-1015">Disulfide bond</keyword>
<feature type="domain" description="Human immunodeficiency virus 1 envelope glycoprotein Gp120" evidence="34">
    <location>
        <begin position="33"/>
        <end position="139"/>
    </location>
</feature>
<dbReference type="SUPFAM" id="SSF58069">
    <property type="entry name" value="Virus ectodomain"/>
    <property type="match status" value="1"/>
</dbReference>
<feature type="chain" id="PRO_5023344494" description="Transmembrane protein gp41" evidence="32">
    <location>
        <begin position="498"/>
        <end position="849"/>
    </location>
</feature>
<evidence type="ECO:0000256" key="32">
    <source>
        <dbReference type="HAMAP-Rule" id="MF_04083"/>
    </source>
</evidence>
<evidence type="ECO:0000256" key="15">
    <source>
        <dbReference type="ARBA" id="ARBA00022703"/>
    </source>
</evidence>
<evidence type="ECO:0000256" key="26">
    <source>
        <dbReference type="ARBA" id="ARBA00023139"/>
    </source>
</evidence>
<keyword evidence="29 32" id="KW-0899">Viral immunoevasion</keyword>